<proteinExistence type="predicted"/>
<evidence type="ECO:0000313" key="5">
    <source>
        <dbReference type="Proteomes" id="UP000823561"/>
    </source>
</evidence>
<feature type="compositionally biased region" description="Basic and acidic residues" evidence="2">
    <location>
        <begin position="528"/>
        <end position="537"/>
    </location>
</feature>
<dbReference type="InterPro" id="IPR026646">
    <property type="entry name" value="GPRIN2-like/GPRIN3"/>
</dbReference>
<dbReference type="EMBL" id="JADWDJ010000001">
    <property type="protein sequence ID" value="KAG5285750.1"/>
    <property type="molecule type" value="Genomic_DNA"/>
</dbReference>
<feature type="compositionally biased region" description="Low complexity" evidence="2">
    <location>
        <begin position="670"/>
        <end position="683"/>
    </location>
</feature>
<feature type="compositionally biased region" description="Polar residues" evidence="2">
    <location>
        <begin position="71"/>
        <end position="80"/>
    </location>
</feature>
<dbReference type="GO" id="GO:0031175">
    <property type="term" value="P:neuron projection development"/>
    <property type="evidence" value="ECO:0007669"/>
    <property type="project" value="TreeGrafter"/>
</dbReference>
<dbReference type="InterPro" id="IPR032745">
    <property type="entry name" value="GRIN_C"/>
</dbReference>
<gene>
    <name evidence="4" type="ORF">AALO_G00007000</name>
</gene>
<feature type="region of interest" description="Disordered" evidence="2">
    <location>
        <begin position="158"/>
        <end position="409"/>
    </location>
</feature>
<feature type="compositionally biased region" description="Low complexity" evidence="2">
    <location>
        <begin position="577"/>
        <end position="586"/>
    </location>
</feature>
<name>A0AAV6HEE6_9TELE</name>
<keyword evidence="5" id="KW-1185">Reference proteome</keyword>
<feature type="compositionally biased region" description="Polar residues" evidence="2">
    <location>
        <begin position="199"/>
        <end position="209"/>
    </location>
</feature>
<dbReference type="GO" id="GO:0005886">
    <property type="term" value="C:plasma membrane"/>
    <property type="evidence" value="ECO:0007669"/>
    <property type="project" value="TreeGrafter"/>
</dbReference>
<dbReference type="PANTHER" id="PTHR15718:SF6">
    <property type="entry name" value="G PROTEIN-REGULATED INDUCER OF NEURITE OUTGROWTH 3"/>
    <property type="match status" value="1"/>
</dbReference>
<feature type="compositionally biased region" description="Polar residues" evidence="2">
    <location>
        <begin position="158"/>
        <end position="167"/>
    </location>
</feature>
<feature type="compositionally biased region" description="Basic and acidic residues" evidence="2">
    <location>
        <begin position="96"/>
        <end position="106"/>
    </location>
</feature>
<feature type="compositionally biased region" description="Polar residues" evidence="2">
    <location>
        <begin position="629"/>
        <end position="639"/>
    </location>
</feature>
<dbReference type="Pfam" id="PF15235">
    <property type="entry name" value="GRIN_C"/>
    <property type="match status" value="1"/>
</dbReference>
<feature type="region of interest" description="Disordered" evidence="2">
    <location>
        <begin position="491"/>
        <end position="700"/>
    </location>
</feature>
<feature type="compositionally biased region" description="Polar residues" evidence="2">
    <location>
        <begin position="344"/>
        <end position="358"/>
    </location>
</feature>
<feature type="compositionally biased region" description="Low complexity" evidence="2">
    <location>
        <begin position="328"/>
        <end position="343"/>
    </location>
</feature>
<evidence type="ECO:0000256" key="1">
    <source>
        <dbReference type="ARBA" id="ARBA00002358"/>
    </source>
</evidence>
<sequence length="800" mass="83760">MDTIPTPKRTVTVQMVPQLAPVDALGNKESNANWDPQLNLNLSHACPIPTLEPKALQATELLKTPNIATAPHTQTSNEATSARPASPTLSTNGVHGKPDGLTRDGKQTGTGTRELCSPEGCMDSNANIRVPAASPLSSPAPSSLAPAITADCGSPGLSSAVTSLTSSKGDKQTNDCQDKALAPREGEGERTAAREQNHRSSTSGGSPNTAAKEAVPHQKPALTGELENTSASETKHPRHDKTDNTVSSTKPPLLQFLPSKDCSGVTVSSVPTTTTTNSNTGHSTPPLPDPKMKAPETMQTPNSPRTQTGPAQADELQPNHRKETAGSTNAATADKTADATLKTESSPVVTQVDSMPQESSHKPCVAHSPGLSAENTTTPHNPPSQTQSHAEVTDEAPQTQGDASDEQRPSHCKLYCEASTMTTTPDANPALAKQRQDAEVQAVANVRNQSVSTSPSLFPQAHPKMATSPQAEEAESLTMVYQVEDTGKHTLLSTQTHTASATAPAPISSTQAPQSGAIHAEAAQQQEARLEAKHKEPGPSACNAQKALPPLQPVYQISIEPCGQSSPQAGCRPPGHTTEAATTTAAPSKGLADQKGLGKEKAASAHCATAAVEPVPVQSAKPPADKPQSESLQPSTSAAKTEGKRSTAAGVAVAASVSSSTAKEKRKSGAAVATGTTTAAKTPAEPKLEPDREAEDEDDAKLKKSIHDVLWDDQGMTWEVYGASVDPESLGFAIQSHLQCKIKEHEKKIITQTSIRKSISAEPPAGKKGKRRKTNVFRSMFQNMRRPNCCVRLPPSSVLD</sequence>
<comment type="caution">
    <text evidence="4">The sequence shown here is derived from an EMBL/GenBank/DDBJ whole genome shotgun (WGS) entry which is preliminary data.</text>
</comment>
<feature type="compositionally biased region" description="Low complexity" evidence="2">
    <location>
        <begin position="493"/>
        <end position="527"/>
    </location>
</feature>
<evidence type="ECO:0000256" key="2">
    <source>
        <dbReference type="SAM" id="MobiDB-lite"/>
    </source>
</evidence>
<evidence type="ECO:0000259" key="3">
    <source>
        <dbReference type="Pfam" id="PF15235"/>
    </source>
</evidence>
<feature type="compositionally biased region" description="Low complexity" evidence="2">
    <location>
        <begin position="646"/>
        <end position="661"/>
    </location>
</feature>
<feature type="region of interest" description="Disordered" evidence="2">
    <location>
        <begin position="451"/>
        <end position="473"/>
    </location>
</feature>
<dbReference type="Proteomes" id="UP000823561">
    <property type="component" value="Chromosome 1"/>
</dbReference>
<reference evidence="4 5" key="1">
    <citation type="submission" date="2020-10" db="EMBL/GenBank/DDBJ databases">
        <title>Chromosome-scale genome assembly of the Allis shad, Alosa alosa.</title>
        <authorList>
            <person name="Margot Z."/>
            <person name="Christophe K."/>
            <person name="Cabau C."/>
            <person name="Louis A."/>
            <person name="Berthelot C."/>
            <person name="Parey E."/>
            <person name="Roest Crollius H."/>
            <person name="Montfort J."/>
            <person name="Robinson-Rechavi M."/>
            <person name="Bucao C."/>
            <person name="Bouchez O."/>
            <person name="Gislard M."/>
            <person name="Lluch J."/>
            <person name="Milhes M."/>
            <person name="Lampietro C."/>
            <person name="Lopez Roques C."/>
            <person name="Donnadieu C."/>
            <person name="Braasch I."/>
            <person name="Desvignes T."/>
            <person name="Postlethwait J."/>
            <person name="Bobe J."/>
            <person name="Guiguen Y."/>
        </authorList>
    </citation>
    <scope>NUCLEOTIDE SEQUENCE [LARGE SCALE GENOMIC DNA]</scope>
    <source>
        <strain evidence="4">M-15738</strain>
        <tissue evidence="4">Blood</tissue>
    </source>
</reference>
<protein>
    <recommendedName>
        <fullName evidence="3">G protein-regulated inducer of neurite outgrowth C-terminal domain-containing protein</fullName>
    </recommendedName>
</protein>
<feature type="compositionally biased region" description="Polar residues" evidence="2">
    <location>
        <begin position="297"/>
        <end position="310"/>
    </location>
</feature>
<organism evidence="4 5">
    <name type="scientific">Alosa alosa</name>
    <name type="common">allis shad</name>
    <dbReference type="NCBI Taxonomy" id="278164"/>
    <lineage>
        <taxon>Eukaryota</taxon>
        <taxon>Metazoa</taxon>
        <taxon>Chordata</taxon>
        <taxon>Craniata</taxon>
        <taxon>Vertebrata</taxon>
        <taxon>Euteleostomi</taxon>
        <taxon>Actinopterygii</taxon>
        <taxon>Neopterygii</taxon>
        <taxon>Teleostei</taxon>
        <taxon>Clupei</taxon>
        <taxon>Clupeiformes</taxon>
        <taxon>Clupeoidei</taxon>
        <taxon>Clupeidae</taxon>
        <taxon>Alosa</taxon>
    </lineage>
</organism>
<feature type="compositionally biased region" description="Polar residues" evidence="2">
    <location>
        <begin position="373"/>
        <end position="402"/>
    </location>
</feature>
<feature type="domain" description="G protein-regulated inducer of neurite outgrowth C-terminal" evidence="3">
    <location>
        <begin position="673"/>
        <end position="794"/>
    </location>
</feature>
<feature type="region of interest" description="Disordered" evidence="2">
    <location>
        <begin position="71"/>
        <end position="120"/>
    </location>
</feature>
<comment type="function">
    <text evidence="1">May be involved in neurite outgrowth.</text>
</comment>
<dbReference type="PANTHER" id="PTHR15718">
    <property type="entry name" value="G PROTEIN-REGULATED INDUCER OF NEURITE OUTGROWTH C-TERMINAL DOMAIN-CONTAINING PROTEIN"/>
    <property type="match status" value="1"/>
</dbReference>
<feature type="compositionally biased region" description="Low complexity" evidence="2">
    <location>
        <begin position="263"/>
        <end position="284"/>
    </location>
</feature>
<feature type="compositionally biased region" description="Basic and acidic residues" evidence="2">
    <location>
        <begin position="168"/>
        <end position="198"/>
    </location>
</feature>
<evidence type="ECO:0000313" key="4">
    <source>
        <dbReference type="EMBL" id="KAG5285750.1"/>
    </source>
</evidence>
<dbReference type="AlphaFoldDB" id="A0AAV6HEE6"/>
<accession>A0AAV6HEE6</accession>